<comment type="caution">
    <text evidence="2">The sequence shown here is derived from an EMBL/GenBank/DDBJ whole genome shotgun (WGS) entry which is preliminary data.</text>
</comment>
<dbReference type="AlphaFoldDB" id="A0A9P6DWD1"/>
<feature type="region of interest" description="Disordered" evidence="1">
    <location>
        <begin position="1"/>
        <end position="24"/>
    </location>
</feature>
<sequence length="158" mass="17187">MATSTPSEGTQSSSNEAHASAQPVDQETLHHRALLVSIADSVQREQGTNAAANVCLINTSLYHLAYNLDVESLAFTNTIVRVDHPGQPTIYKPDVEFRLTLLQCSQILQDSAAEMAKHYFLTVLDPYLFDPGNVLSIHLEAGVASENKVSQLVALALR</sequence>
<evidence type="ECO:0000313" key="2">
    <source>
        <dbReference type="EMBL" id="KAF9516247.1"/>
    </source>
</evidence>
<accession>A0A9P6DWD1</accession>
<evidence type="ECO:0000256" key="1">
    <source>
        <dbReference type="SAM" id="MobiDB-lite"/>
    </source>
</evidence>
<protein>
    <submittedName>
        <fullName evidence="2">Uncharacterized protein</fullName>
    </submittedName>
</protein>
<proteinExistence type="predicted"/>
<name>A0A9P6DWD1_9AGAM</name>
<dbReference type="Proteomes" id="UP000886523">
    <property type="component" value="Unassembled WGS sequence"/>
</dbReference>
<feature type="compositionally biased region" description="Polar residues" evidence="1">
    <location>
        <begin position="1"/>
        <end position="17"/>
    </location>
</feature>
<reference evidence="2" key="1">
    <citation type="journal article" date="2020" name="Nat. Commun.">
        <title>Large-scale genome sequencing of mycorrhizal fungi provides insights into the early evolution of symbiotic traits.</title>
        <authorList>
            <person name="Miyauchi S."/>
            <person name="Kiss E."/>
            <person name="Kuo A."/>
            <person name="Drula E."/>
            <person name="Kohler A."/>
            <person name="Sanchez-Garcia M."/>
            <person name="Morin E."/>
            <person name="Andreopoulos B."/>
            <person name="Barry K.W."/>
            <person name="Bonito G."/>
            <person name="Buee M."/>
            <person name="Carver A."/>
            <person name="Chen C."/>
            <person name="Cichocki N."/>
            <person name="Clum A."/>
            <person name="Culley D."/>
            <person name="Crous P.W."/>
            <person name="Fauchery L."/>
            <person name="Girlanda M."/>
            <person name="Hayes R.D."/>
            <person name="Keri Z."/>
            <person name="LaButti K."/>
            <person name="Lipzen A."/>
            <person name="Lombard V."/>
            <person name="Magnuson J."/>
            <person name="Maillard F."/>
            <person name="Murat C."/>
            <person name="Nolan M."/>
            <person name="Ohm R.A."/>
            <person name="Pangilinan J."/>
            <person name="Pereira M.F."/>
            <person name="Perotto S."/>
            <person name="Peter M."/>
            <person name="Pfister S."/>
            <person name="Riley R."/>
            <person name="Sitrit Y."/>
            <person name="Stielow J.B."/>
            <person name="Szollosi G."/>
            <person name="Zifcakova L."/>
            <person name="Stursova M."/>
            <person name="Spatafora J.W."/>
            <person name="Tedersoo L."/>
            <person name="Vaario L.M."/>
            <person name="Yamada A."/>
            <person name="Yan M."/>
            <person name="Wang P."/>
            <person name="Xu J."/>
            <person name="Bruns T."/>
            <person name="Baldrian P."/>
            <person name="Vilgalys R."/>
            <person name="Dunand C."/>
            <person name="Henrissat B."/>
            <person name="Grigoriev I.V."/>
            <person name="Hibbett D."/>
            <person name="Nagy L.G."/>
            <person name="Martin F.M."/>
        </authorList>
    </citation>
    <scope>NUCLEOTIDE SEQUENCE</scope>
    <source>
        <strain evidence="2">UP504</strain>
    </source>
</reference>
<organism evidence="2 3">
    <name type="scientific">Hydnum rufescens UP504</name>
    <dbReference type="NCBI Taxonomy" id="1448309"/>
    <lineage>
        <taxon>Eukaryota</taxon>
        <taxon>Fungi</taxon>
        <taxon>Dikarya</taxon>
        <taxon>Basidiomycota</taxon>
        <taxon>Agaricomycotina</taxon>
        <taxon>Agaricomycetes</taxon>
        <taxon>Cantharellales</taxon>
        <taxon>Hydnaceae</taxon>
        <taxon>Hydnum</taxon>
    </lineage>
</organism>
<dbReference type="EMBL" id="MU128941">
    <property type="protein sequence ID" value="KAF9516247.1"/>
    <property type="molecule type" value="Genomic_DNA"/>
</dbReference>
<keyword evidence="3" id="KW-1185">Reference proteome</keyword>
<evidence type="ECO:0000313" key="3">
    <source>
        <dbReference type="Proteomes" id="UP000886523"/>
    </source>
</evidence>
<gene>
    <name evidence="2" type="ORF">BS47DRAFT_1390885</name>
</gene>